<evidence type="ECO:0000256" key="4">
    <source>
        <dbReference type="ARBA" id="ARBA00023163"/>
    </source>
</evidence>
<dbReference type="PROSITE" id="PS50944">
    <property type="entry name" value="HTH_DTXR"/>
    <property type="match status" value="1"/>
</dbReference>
<dbReference type="Pfam" id="PF01325">
    <property type="entry name" value="Fe_dep_repress"/>
    <property type="match status" value="1"/>
</dbReference>
<keyword evidence="2" id="KW-0805">Transcription regulation</keyword>
<accession>A0ABV1GF17</accession>
<keyword evidence="4" id="KW-0804">Transcription</keyword>
<gene>
    <name evidence="6" type="ORF">WMO24_08320</name>
</gene>
<dbReference type="Proteomes" id="UP001477672">
    <property type="component" value="Unassembled WGS sequence"/>
</dbReference>
<dbReference type="InterPro" id="IPR050536">
    <property type="entry name" value="DtxR_MntR_Metal-Reg"/>
</dbReference>
<dbReference type="InterPro" id="IPR036421">
    <property type="entry name" value="Fe_dep_repressor_sf"/>
</dbReference>
<dbReference type="SUPFAM" id="SSF46785">
    <property type="entry name" value="Winged helix' DNA-binding domain"/>
    <property type="match status" value="1"/>
</dbReference>
<name>A0ABV1GF17_9FIRM</name>
<keyword evidence="3" id="KW-0238">DNA-binding</keyword>
<keyword evidence="7" id="KW-1185">Reference proteome</keyword>
<organism evidence="6 7">
    <name type="scientific">Ruthenibacterium intestinale</name>
    <dbReference type="NCBI Taxonomy" id="3133163"/>
    <lineage>
        <taxon>Bacteria</taxon>
        <taxon>Bacillati</taxon>
        <taxon>Bacillota</taxon>
        <taxon>Clostridia</taxon>
        <taxon>Eubacteriales</taxon>
        <taxon>Oscillospiraceae</taxon>
        <taxon>Ruthenibacterium</taxon>
    </lineage>
</organism>
<proteinExistence type="inferred from homology"/>
<comment type="caution">
    <text evidence="6">The sequence shown here is derived from an EMBL/GenBank/DDBJ whole genome shotgun (WGS) entry which is preliminary data.</text>
</comment>
<evidence type="ECO:0000256" key="3">
    <source>
        <dbReference type="ARBA" id="ARBA00023125"/>
    </source>
</evidence>
<evidence type="ECO:0000313" key="7">
    <source>
        <dbReference type="Proteomes" id="UP001477672"/>
    </source>
</evidence>
<reference evidence="6 7" key="1">
    <citation type="submission" date="2024-03" db="EMBL/GenBank/DDBJ databases">
        <title>Human intestinal bacterial collection.</title>
        <authorList>
            <person name="Pauvert C."/>
            <person name="Hitch T.C.A."/>
            <person name="Clavel T."/>
        </authorList>
    </citation>
    <scope>NUCLEOTIDE SEQUENCE [LARGE SCALE GENOMIC DNA]</scope>
    <source>
        <strain evidence="6 7">CLA-JM-H11</strain>
    </source>
</reference>
<protein>
    <submittedName>
        <fullName evidence="6">Metal-dependent transcriptional regulator</fullName>
    </submittedName>
</protein>
<feature type="domain" description="HTH dtxR-type" evidence="5">
    <location>
        <begin position="1"/>
        <end position="58"/>
    </location>
</feature>
<dbReference type="InterPro" id="IPR022687">
    <property type="entry name" value="HTH_DTXR"/>
</dbReference>
<evidence type="ECO:0000256" key="1">
    <source>
        <dbReference type="ARBA" id="ARBA00007871"/>
    </source>
</evidence>
<dbReference type="Gene3D" id="1.10.60.10">
    <property type="entry name" value="Iron dependent repressor, metal binding and dimerisation domain"/>
    <property type="match status" value="1"/>
</dbReference>
<dbReference type="PANTHER" id="PTHR33238:SF7">
    <property type="entry name" value="IRON-DEPENDENT TRANSCRIPTIONAL REGULATOR"/>
    <property type="match status" value="1"/>
</dbReference>
<dbReference type="PANTHER" id="PTHR33238">
    <property type="entry name" value="IRON (METAL) DEPENDENT REPRESSOR, DTXR FAMILY"/>
    <property type="match status" value="1"/>
</dbReference>
<dbReference type="InterPro" id="IPR022689">
    <property type="entry name" value="Iron_dep_repressor"/>
</dbReference>
<comment type="similarity">
    <text evidence="1">Belongs to the DtxR/MntR family.</text>
</comment>
<dbReference type="SMART" id="SM00529">
    <property type="entry name" value="HTH_DTXR"/>
    <property type="match status" value="1"/>
</dbReference>
<dbReference type="EMBL" id="JBBMFA010000090">
    <property type="protein sequence ID" value="MEQ2520434.1"/>
    <property type="molecule type" value="Genomic_DNA"/>
</dbReference>
<evidence type="ECO:0000259" key="5">
    <source>
        <dbReference type="PROSITE" id="PS50944"/>
    </source>
</evidence>
<dbReference type="InterPro" id="IPR036388">
    <property type="entry name" value="WH-like_DNA-bd_sf"/>
</dbReference>
<sequence>MEDYLKAVYLLQKQNGSVRGADIAAELHVSRPTVSVSLKELEKEGYLFLDGAREVHLTDKGQTVARETYERHQTFQSLLEDLGVDGKTAAEDACQMEHAVSPKSYEALRRWTNRKKASGCE</sequence>
<dbReference type="Pfam" id="PF02742">
    <property type="entry name" value="Fe_dep_repr_C"/>
    <property type="match status" value="1"/>
</dbReference>
<dbReference type="InterPro" id="IPR036390">
    <property type="entry name" value="WH_DNA-bd_sf"/>
</dbReference>
<dbReference type="Gene3D" id="1.10.10.10">
    <property type="entry name" value="Winged helix-like DNA-binding domain superfamily/Winged helix DNA-binding domain"/>
    <property type="match status" value="1"/>
</dbReference>
<dbReference type="SUPFAM" id="SSF47979">
    <property type="entry name" value="Iron-dependent repressor protein, dimerization domain"/>
    <property type="match status" value="1"/>
</dbReference>
<evidence type="ECO:0000256" key="2">
    <source>
        <dbReference type="ARBA" id="ARBA00023015"/>
    </source>
</evidence>
<evidence type="ECO:0000313" key="6">
    <source>
        <dbReference type="EMBL" id="MEQ2520434.1"/>
    </source>
</evidence>
<dbReference type="RefSeq" id="WP_349215968.1">
    <property type="nucleotide sequence ID" value="NZ_JBBMFA010000090.1"/>
</dbReference>
<dbReference type="InterPro" id="IPR001367">
    <property type="entry name" value="Fe_dep_repressor"/>
</dbReference>